<dbReference type="AlphaFoldDB" id="A0A840V0Y1"/>
<proteinExistence type="predicted"/>
<keyword evidence="3" id="KW-1185">Reference proteome</keyword>
<name>A0A840V0Y1_9BACT</name>
<feature type="transmembrane region" description="Helical" evidence="1">
    <location>
        <begin position="12"/>
        <end position="30"/>
    </location>
</feature>
<dbReference type="EMBL" id="JACHFD010000005">
    <property type="protein sequence ID" value="MBB5351013.1"/>
    <property type="molecule type" value="Genomic_DNA"/>
</dbReference>
<dbReference type="Proteomes" id="UP000557717">
    <property type="component" value="Unassembled WGS sequence"/>
</dbReference>
<evidence type="ECO:0000256" key="1">
    <source>
        <dbReference type="SAM" id="Phobius"/>
    </source>
</evidence>
<dbReference type="RefSeq" id="WP_184016815.1">
    <property type="nucleotide sequence ID" value="NZ_JACHFD010000005.1"/>
</dbReference>
<comment type="caution">
    <text evidence="2">The sequence shown here is derived from an EMBL/GenBank/DDBJ whole genome shotgun (WGS) entry which is preliminary data.</text>
</comment>
<gene>
    <name evidence="2" type="ORF">HNR46_001247</name>
</gene>
<keyword evidence="1" id="KW-1133">Transmembrane helix</keyword>
<dbReference type="Pfam" id="PF11026">
    <property type="entry name" value="DUF2721"/>
    <property type="match status" value="1"/>
</dbReference>
<evidence type="ECO:0000313" key="2">
    <source>
        <dbReference type="EMBL" id="MBB5351013.1"/>
    </source>
</evidence>
<reference evidence="2 3" key="1">
    <citation type="submission" date="2020-08" db="EMBL/GenBank/DDBJ databases">
        <title>Genomic Encyclopedia of Type Strains, Phase IV (KMG-IV): sequencing the most valuable type-strain genomes for metagenomic binning, comparative biology and taxonomic classification.</title>
        <authorList>
            <person name="Goeker M."/>
        </authorList>
    </citation>
    <scope>NUCLEOTIDE SEQUENCE [LARGE SCALE GENOMIC DNA]</scope>
    <source>
        <strain evidence="2 3">YC6886</strain>
    </source>
</reference>
<keyword evidence="1" id="KW-0472">Membrane</keyword>
<sequence>METQSVFNALQHAVSPVILISAYGLLLLSLTNRLGRAIDRGRSLRQDSCPTRDLQLRIIHKRARWIRSAILFMGLAIFFAALLVLALFASVFVPGDLSVVVSTLFVLSLGSLIVALWYFFADVSGSLKALEADLPS</sequence>
<organism evidence="2 3">
    <name type="scientific">Haloferula luteola</name>
    <dbReference type="NCBI Taxonomy" id="595692"/>
    <lineage>
        <taxon>Bacteria</taxon>
        <taxon>Pseudomonadati</taxon>
        <taxon>Verrucomicrobiota</taxon>
        <taxon>Verrucomicrobiia</taxon>
        <taxon>Verrucomicrobiales</taxon>
        <taxon>Verrucomicrobiaceae</taxon>
        <taxon>Haloferula</taxon>
    </lineage>
</organism>
<keyword evidence="1" id="KW-0812">Transmembrane</keyword>
<feature type="transmembrane region" description="Helical" evidence="1">
    <location>
        <begin position="69"/>
        <end position="93"/>
    </location>
</feature>
<evidence type="ECO:0000313" key="3">
    <source>
        <dbReference type="Proteomes" id="UP000557717"/>
    </source>
</evidence>
<feature type="transmembrane region" description="Helical" evidence="1">
    <location>
        <begin position="99"/>
        <end position="120"/>
    </location>
</feature>
<evidence type="ECO:0008006" key="4">
    <source>
        <dbReference type="Google" id="ProtNLM"/>
    </source>
</evidence>
<dbReference type="InterPro" id="IPR021279">
    <property type="entry name" value="DUF2721"/>
</dbReference>
<protein>
    <recommendedName>
        <fullName evidence="4">DUF2721 domain-containing protein</fullName>
    </recommendedName>
</protein>
<accession>A0A840V0Y1</accession>